<dbReference type="PROSITE" id="PS51819">
    <property type="entry name" value="VOC"/>
    <property type="match status" value="1"/>
</dbReference>
<dbReference type="OrthoDB" id="9795306at2"/>
<dbReference type="Gene3D" id="3.30.720.110">
    <property type="match status" value="1"/>
</dbReference>
<dbReference type="PANTHER" id="PTHR34109:SF1">
    <property type="entry name" value="VOC DOMAIN-CONTAINING PROTEIN"/>
    <property type="match status" value="1"/>
</dbReference>
<dbReference type="Pfam" id="PF00903">
    <property type="entry name" value="Glyoxalase"/>
    <property type="match status" value="1"/>
</dbReference>
<dbReference type="SUPFAM" id="SSF54593">
    <property type="entry name" value="Glyoxalase/Bleomycin resistance protein/Dihydroxybiphenyl dioxygenase"/>
    <property type="match status" value="1"/>
</dbReference>
<evidence type="ECO:0000313" key="2">
    <source>
        <dbReference type="EMBL" id="SDD10718.1"/>
    </source>
</evidence>
<dbReference type="PANTHER" id="PTHR34109">
    <property type="entry name" value="BNAUNNG04460D PROTEIN-RELATED"/>
    <property type="match status" value="1"/>
</dbReference>
<dbReference type="EMBL" id="FMYH01000005">
    <property type="protein sequence ID" value="SDD10718.1"/>
    <property type="molecule type" value="Genomic_DNA"/>
</dbReference>
<dbReference type="AlphaFoldDB" id="A0A1G6S1K7"/>
<dbReference type="InterPro" id="IPR004360">
    <property type="entry name" value="Glyas_Fos-R_dOase_dom"/>
</dbReference>
<dbReference type="InterPro" id="IPR037523">
    <property type="entry name" value="VOC_core"/>
</dbReference>
<evidence type="ECO:0000259" key="1">
    <source>
        <dbReference type="PROSITE" id="PS51819"/>
    </source>
</evidence>
<reference evidence="2 3" key="1">
    <citation type="submission" date="2016-09" db="EMBL/GenBank/DDBJ databases">
        <authorList>
            <person name="Capua I."/>
            <person name="De Benedictis P."/>
            <person name="Joannis T."/>
            <person name="Lombin L.H."/>
            <person name="Cattoli G."/>
        </authorList>
    </citation>
    <scope>NUCLEOTIDE SEQUENCE [LARGE SCALE GENOMIC DNA]</scope>
    <source>
        <strain evidence="2 3">ISLP-3</strain>
    </source>
</reference>
<feature type="domain" description="VOC" evidence="1">
    <location>
        <begin position="10"/>
        <end position="132"/>
    </location>
</feature>
<name>A0A1G6S1K7_9MICO</name>
<proteinExistence type="predicted"/>
<sequence length="152" mass="16324">MVDPIPAGMSTLHTNISVTGSVEAIDFYSRAFGAEVVSTLEAGGQVMHSLLRLGNSTFTVAEAMPDFGSVAPDPEGPTHASFTINVVDVDAAYARAVAAGARSVLAPADQFHGDRTATLRCPYGHRWFLSQHIEDVSNEEVERRMLEWMASS</sequence>
<dbReference type="InterPro" id="IPR029068">
    <property type="entry name" value="Glyas_Bleomycin-R_OHBP_Dase"/>
</dbReference>
<evidence type="ECO:0000313" key="3">
    <source>
        <dbReference type="Proteomes" id="UP000199039"/>
    </source>
</evidence>
<dbReference type="RefSeq" id="WP_093184161.1">
    <property type="nucleotide sequence ID" value="NZ_FMYH01000005.1"/>
</dbReference>
<protein>
    <submittedName>
        <fullName evidence="2">PhnB protein</fullName>
    </submittedName>
</protein>
<keyword evidence="3" id="KW-1185">Reference proteome</keyword>
<gene>
    <name evidence="2" type="ORF">SAMN05216410_2845</name>
</gene>
<organism evidence="2 3">
    <name type="scientific">Sanguibacter gelidistatuariae</name>
    <dbReference type="NCBI Taxonomy" id="1814289"/>
    <lineage>
        <taxon>Bacteria</taxon>
        <taxon>Bacillati</taxon>
        <taxon>Actinomycetota</taxon>
        <taxon>Actinomycetes</taxon>
        <taxon>Micrococcales</taxon>
        <taxon>Sanguibacteraceae</taxon>
        <taxon>Sanguibacter</taxon>
    </lineage>
</organism>
<accession>A0A1G6S1K7</accession>
<dbReference type="Gene3D" id="3.30.720.120">
    <property type="match status" value="1"/>
</dbReference>
<dbReference type="Proteomes" id="UP000199039">
    <property type="component" value="Unassembled WGS sequence"/>
</dbReference>